<dbReference type="Proteomes" id="UP000095645">
    <property type="component" value="Unassembled WGS sequence"/>
</dbReference>
<dbReference type="EMBL" id="CYZP01000055">
    <property type="protein sequence ID" value="CUO68784.1"/>
    <property type="molecule type" value="Genomic_DNA"/>
</dbReference>
<gene>
    <name evidence="1" type="ORF">ERS852476_03636</name>
</gene>
<accession>A0A174H1M3</accession>
<reference evidence="1 2" key="1">
    <citation type="submission" date="2015-09" db="EMBL/GenBank/DDBJ databases">
        <authorList>
            <consortium name="Pathogen Informatics"/>
        </authorList>
    </citation>
    <scope>NUCLEOTIDE SEQUENCE [LARGE SCALE GENOMIC DNA]</scope>
    <source>
        <strain evidence="1 2">2789STDY5834861</strain>
    </source>
</reference>
<organism evidence="1 2">
    <name type="scientific">Blautia obeum</name>
    <dbReference type="NCBI Taxonomy" id="40520"/>
    <lineage>
        <taxon>Bacteria</taxon>
        <taxon>Bacillati</taxon>
        <taxon>Bacillota</taxon>
        <taxon>Clostridia</taxon>
        <taxon>Lachnospirales</taxon>
        <taxon>Lachnospiraceae</taxon>
        <taxon>Blautia</taxon>
    </lineage>
</organism>
<sequence>MRENKNLEYKENTTSNTFLKTISAYANYGNGKRM</sequence>
<dbReference type="AlphaFoldDB" id="A0A174H1M3"/>
<evidence type="ECO:0000313" key="1">
    <source>
        <dbReference type="EMBL" id="CUO68784.1"/>
    </source>
</evidence>
<protein>
    <submittedName>
        <fullName evidence="1">Uncharacterized protein</fullName>
    </submittedName>
</protein>
<name>A0A174H1M3_9FIRM</name>
<proteinExistence type="predicted"/>
<evidence type="ECO:0000313" key="2">
    <source>
        <dbReference type="Proteomes" id="UP000095645"/>
    </source>
</evidence>